<name>A0A507B7K3_9PEZI</name>
<reference evidence="9 10" key="1">
    <citation type="submission" date="2019-06" db="EMBL/GenBank/DDBJ databases">
        <title>Draft genome sequence of the filamentous fungus Phialemoniopsis curvata isolated from diesel fuel.</title>
        <authorList>
            <person name="Varaljay V.A."/>
            <person name="Lyon W.J."/>
            <person name="Crouch A.L."/>
            <person name="Drake C.E."/>
            <person name="Hollomon J.M."/>
            <person name="Nadeau L.J."/>
            <person name="Nunn H.S."/>
            <person name="Stevenson B.S."/>
            <person name="Bojanowski C.L."/>
            <person name="Crookes-Goodson W.J."/>
        </authorList>
    </citation>
    <scope>NUCLEOTIDE SEQUENCE [LARGE SCALE GENOMIC DNA]</scope>
    <source>
        <strain evidence="9 10">D216</strain>
    </source>
</reference>
<keyword evidence="5" id="KW-0560">Oxidoreductase</keyword>
<dbReference type="PANTHER" id="PTHR33711">
    <property type="entry name" value="DIOXYGENASE, PUTATIVE (AFU_ORTHOLOGUE AFUA_2G02910)-RELATED"/>
    <property type="match status" value="1"/>
</dbReference>
<keyword evidence="4" id="KW-0223">Dioxygenase</keyword>
<comment type="cofactor">
    <cofactor evidence="1">
        <name>Fe(3+)</name>
        <dbReference type="ChEBI" id="CHEBI:29034"/>
    </cofactor>
</comment>
<dbReference type="InterPro" id="IPR000627">
    <property type="entry name" value="Intradiol_dOase_C"/>
</dbReference>
<dbReference type="GO" id="GO:0008199">
    <property type="term" value="F:ferric iron binding"/>
    <property type="evidence" value="ECO:0007669"/>
    <property type="project" value="InterPro"/>
</dbReference>
<dbReference type="InParanoid" id="A0A507B7K3"/>
<dbReference type="RefSeq" id="XP_031000013.1">
    <property type="nucleotide sequence ID" value="XM_031134570.1"/>
</dbReference>
<organism evidence="9 10">
    <name type="scientific">Thyridium curvatum</name>
    <dbReference type="NCBI Taxonomy" id="1093900"/>
    <lineage>
        <taxon>Eukaryota</taxon>
        <taxon>Fungi</taxon>
        <taxon>Dikarya</taxon>
        <taxon>Ascomycota</taxon>
        <taxon>Pezizomycotina</taxon>
        <taxon>Sordariomycetes</taxon>
        <taxon>Sordariomycetidae</taxon>
        <taxon>Thyridiales</taxon>
        <taxon>Thyridiaceae</taxon>
        <taxon>Thyridium</taxon>
    </lineage>
</organism>
<gene>
    <name evidence="9" type="ORF">E0L32_011800</name>
</gene>
<keyword evidence="6" id="KW-0408">Iron</keyword>
<proteinExistence type="inferred from homology"/>
<dbReference type="InterPro" id="IPR007535">
    <property type="entry name" value="Catechol_dOase_N"/>
</dbReference>
<comment type="similarity">
    <text evidence="2">Belongs to the intradiol ring-cleavage dioxygenase family.</text>
</comment>
<dbReference type="Pfam" id="PF04444">
    <property type="entry name" value="Dioxygenase_N"/>
    <property type="match status" value="1"/>
</dbReference>
<evidence type="ECO:0000313" key="10">
    <source>
        <dbReference type="Proteomes" id="UP000319257"/>
    </source>
</evidence>
<evidence type="ECO:0000259" key="8">
    <source>
        <dbReference type="Pfam" id="PF04444"/>
    </source>
</evidence>
<dbReference type="PANTHER" id="PTHR33711:SF7">
    <property type="entry name" value="INTRADIOL RING-CLEAVAGE DIOXYGENASES DOMAIN-CONTAINING PROTEIN-RELATED"/>
    <property type="match status" value="1"/>
</dbReference>
<dbReference type="InterPro" id="IPR015889">
    <property type="entry name" value="Intradiol_dOase_core"/>
</dbReference>
<evidence type="ECO:0008006" key="11">
    <source>
        <dbReference type="Google" id="ProtNLM"/>
    </source>
</evidence>
<dbReference type="AlphaFoldDB" id="A0A507B7K3"/>
<dbReference type="EMBL" id="SKBQ01000119">
    <property type="protein sequence ID" value="TPX18302.1"/>
    <property type="molecule type" value="Genomic_DNA"/>
</dbReference>
<dbReference type="STRING" id="1093900.A0A507B7K3"/>
<evidence type="ECO:0000259" key="7">
    <source>
        <dbReference type="Pfam" id="PF00775"/>
    </source>
</evidence>
<dbReference type="Proteomes" id="UP000319257">
    <property type="component" value="Unassembled WGS sequence"/>
</dbReference>
<dbReference type="SUPFAM" id="SSF49482">
    <property type="entry name" value="Aromatic compound dioxygenase"/>
    <property type="match status" value="1"/>
</dbReference>
<keyword evidence="10" id="KW-1185">Reference proteome</keyword>
<evidence type="ECO:0000313" key="9">
    <source>
        <dbReference type="EMBL" id="TPX18302.1"/>
    </source>
</evidence>
<evidence type="ECO:0000256" key="3">
    <source>
        <dbReference type="ARBA" id="ARBA00022723"/>
    </source>
</evidence>
<dbReference type="GeneID" id="41979247"/>
<dbReference type="GO" id="GO:0009712">
    <property type="term" value="P:catechol-containing compound metabolic process"/>
    <property type="evidence" value="ECO:0007669"/>
    <property type="project" value="InterPro"/>
</dbReference>
<keyword evidence="3" id="KW-0479">Metal-binding</keyword>
<comment type="caution">
    <text evidence="9">The sequence shown here is derived from an EMBL/GenBank/DDBJ whole genome shotgun (WGS) entry which is preliminary data.</text>
</comment>
<evidence type="ECO:0000256" key="4">
    <source>
        <dbReference type="ARBA" id="ARBA00022964"/>
    </source>
</evidence>
<evidence type="ECO:0000256" key="5">
    <source>
        <dbReference type="ARBA" id="ARBA00023002"/>
    </source>
</evidence>
<sequence length="331" mass="36438">MGSSPQQPVLKDLTIDNITENVQAINAGCDDRRARFLLERLVVHLHDFARETRLNTAEWEAAVGFLTAVGQACTDVRQEFILLSDVLGLSLLVDAIDHPKPPASTEGTVLGPFHSHEARELDNGALISHDAEGEPMLVVCSVRDTSGRPVAGARVDVWETDSKGFYDVQYADRDGPDCRAVLTTDDAGVFHCRAIVPVPYPIPSDGPVGKLLGKLKRHPYRPSHFHFMFDKPGYDRLITALYLRGDPYERSDAVFGVKESLVVDLETVSDVEGFAEKYGVPPSTRLMRYDFVLVSDEETAALRDRLAREALQKVGADDLEVVDGLVVPSLD</sequence>
<dbReference type="GO" id="GO:0018576">
    <property type="term" value="F:catechol 1,2-dioxygenase activity"/>
    <property type="evidence" value="ECO:0007669"/>
    <property type="project" value="InterPro"/>
</dbReference>
<dbReference type="OrthoDB" id="5238185at2759"/>
<protein>
    <recommendedName>
        <fullName evidence="11">Hydroxyquinol 1,2-dioxygenase</fullName>
    </recommendedName>
</protein>
<evidence type="ECO:0000256" key="1">
    <source>
        <dbReference type="ARBA" id="ARBA00001965"/>
    </source>
</evidence>
<evidence type="ECO:0000256" key="6">
    <source>
        <dbReference type="ARBA" id="ARBA00023004"/>
    </source>
</evidence>
<accession>A0A507B7K3</accession>
<dbReference type="Gene3D" id="2.60.130.10">
    <property type="entry name" value="Aromatic compound dioxygenase"/>
    <property type="match status" value="1"/>
</dbReference>
<dbReference type="Pfam" id="PF00775">
    <property type="entry name" value="Dioxygenase_C"/>
    <property type="match status" value="1"/>
</dbReference>
<evidence type="ECO:0000256" key="2">
    <source>
        <dbReference type="ARBA" id="ARBA00007825"/>
    </source>
</evidence>
<feature type="domain" description="Catechol dioxygenase N-terminal" evidence="8">
    <location>
        <begin position="31"/>
        <end position="103"/>
    </location>
</feature>
<dbReference type="InterPro" id="IPR050770">
    <property type="entry name" value="Intradiol_RC_Dioxygenase"/>
</dbReference>
<feature type="domain" description="Intradiol ring-cleavage dioxygenases" evidence="7">
    <location>
        <begin position="111"/>
        <end position="293"/>
    </location>
</feature>